<keyword evidence="4" id="KW-1185">Reference proteome</keyword>
<dbReference type="InterPro" id="IPR013096">
    <property type="entry name" value="Cupin_2"/>
</dbReference>
<dbReference type="Gene3D" id="1.10.260.40">
    <property type="entry name" value="lambda repressor-like DNA-binding domains"/>
    <property type="match status" value="1"/>
</dbReference>
<dbReference type="Pfam" id="PF07883">
    <property type="entry name" value="Cupin_2"/>
    <property type="match status" value="1"/>
</dbReference>
<dbReference type="CDD" id="cd00093">
    <property type="entry name" value="HTH_XRE"/>
    <property type="match status" value="1"/>
</dbReference>
<dbReference type="GO" id="GO:0005829">
    <property type="term" value="C:cytosol"/>
    <property type="evidence" value="ECO:0007669"/>
    <property type="project" value="TreeGrafter"/>
</dbReference>
<dbReference type="EMBL" id="BJXX01000103">
    <property type="protein sequence ID" value="GEN34918.1"/>
    <property type="molecule type" value="Genomic_DNA"/>
</dbReference>
<sequence>MNFGKNVKNARKEQRLTLEELSERSGVSRSMLSKIEREEKNPTIQVACQIAEALHMTLSQLLGEHEKRESLFIPKDKRLVYQDEQSGFSRYLLSPSLPSRGIEFILNVIPPGQESGVFPPHKRGVKEYITVANGALRVILGKDLTEYDLQEGDSLYFEADVEHQFINTGTEECRYYLIIDSHDAKSL</sequence>
<reference evidence="3 4" key="1">
    <citation type="submission" date="2019-07" db="EMBL/GenBank/DDBJ databases">
        <title>Whole genome shotgun sequence of Aneurinibacillus danicus NBRC 102444.</title>
        <authorList>
            <person name="Hosoyama A."/>
            <person name="Uohara A."/>
            <person name="Ohji S."/>
            <person name="Ichikawa N."/>
        </authorList>
    </citation>
    <scope>NUCLEOTIDE SEQUENCE [LARGE SCALE GENOMIC DNA]</scope>
    <source>
        <strain evidence="3 4">NBRC 102444</strain>
    </source>
</reference>
<comment type="caution">
    <text evidence="3">The sequence shown here is derived from an EMBL/GenBank/DDBJ whole genome shotgun (WGS) entry which is preliminary data.</text>
</comment>
<protein>
    <submittedName>
        <fullName evidence="3">Transcriptional regulator</fullName>
    </submittedName>
</protein>
<dbReference type="InterPro" id="IPR011051">
    <property type="entry name" value="RmlC_Cupin_sf"/>
</dbReference>
<dbReference type="InterPro" id="IPR001387">
    <property type="entry name" value="Cro/C1-type_HTH"/>
</dbReference>
<dbReference type="GO" id="GO:0003700">
    <property type="term" value="F:DNA-binding transcription factor activity"/>
    <property type="evidence" value="ECO:0007669"/>
    <property type="project" value="TreeGrafter"/>
</dbReference>
<keyword evidence="1" id="KW-0238">DNA-binding</keyword>
<dbReference type="AlphaFoldDB" id="A0A511VAI9"/>
<name>A0A511VAI9_9BACL</name>
<dbReference type="PROSITE" id="PS50943">
    <property type="entry name" value="HTH_CROC1"/>
    <property type="match status" value="1"/>
</dbReference>
<dbReference type="Proteomes" id="UP000321157">
    <property type="component" value="Unassembled WGS sequence"/>
</dbReference>
<dbReference type="InterPro" id="IPR050807">
    <property type="entry name" value="TransReg_Diox_bact_type"/>
</dbReference>
<dbReference type="CDD" id="cd02209">
    <property type="entry name" value="cupin_XRE_C"/>
    <property type="match status" value="1"/>
</dbReference>
<dbReference type="PANTHER" id="PTHR46797:SF10">
    <property type="entry name" value="BLR1115 PROTEIN"/>
    <property type="match status" value="1"/>
</dbReference>
<accession>A0A511VAI9</accession>
<evidence type="ECO:0000313" key="4">
    <source>
        <dbReference type="Proteomes" id="UP000321157"/>
    </source>
</evidence>
<dbReference type="GO" id="GO:0003677">
    <property type="term" value="F:DNA binding"/>
    <property type="evidence" value="ECO:0007669"/>
    <property type="project" value="UniProtKB-KW"/>
</dbReference>
<proteinExistence type="predicted"/>
<dbReference type="InterPro" id="IPR010982">
    <property type="entry name" value="Lambda_DNA-bd_dom_sf"/>
</dbReference>
<feature type="domain" description="HTH cro/C1-type" evidence="2">
    <location>
        <begin position="7"/>
        <end position="61"/>
    </location>
</feature>
<dbReference type="SMART" id="SM00530">
    <property type="entry name" value="HTH_XRE"/>
    <property type="match status" value="1"/>
</dbReference>
<organism evidence="3 4">
    <name type="scientific">Aneurinibacillus danicus</name>
    <dbReference type="NCBI Taxonomy" id="267746"/>
    <lineage>
        <taxon>Bacteria</taxon>
        <taxon>Bacillati</taxon>
        <taxon>Bacillota</taxon>
        <taxon>Bacilli</taxon>
        <taxon>Bacillales</taxon>
        <taxon>Paenibacillaceae</taxon>
        <taxon>Aneurinibacillus group</taxon>
        <taxon>Aneurinibacillus</taxon>
    </lineage>
</organism>
<dbReference type="Pfam" id="PF01381">
    <property type="entry name" value="HTH_3"/>
    <property type="match status" value="1"/>
</dbReference>
<dbReference type="SUPFAM" id="SSF47413">
    <property type="entry name" value="lambda repressor-like DNA-binding domains"/>
    <property type="match status" value="1"/>
</dbReference>
<evidence type="ECO:0000313" key="3">
    <source>
        <dbReference type="EMBL" id="GEN34918.1"/>
    </source>
</evidence>
<evidence type="ECO:0000256" key="1">
    <source>
        <dbReference type="ARBA" id="ARBA00023125"/>
    </source>
</evidence>
<dbReference type="SUPFAM" id="SSF51182">
    <property type="entry name" value="RmlC-like cupins"/>
    <property type="match status" value="1"/>
</dbReference>
<dbReference type="RefSeq" id="WP_146810171.1">
    <property type="nucleotide sequence ID" value="NZ_BJXX01000103.1"/>
</dbReference>
<evidence type="ECO:0000259" key="2">
    <source>
        <dbReference type="PROSITE" id="PS50943"/>
    </source>
</evidence>
<dbReference type="Gene3D" id="2.60.120.10">
    <property type="entry name" value="Jelly Rolls"/>
    <property type="match status" value="1"/>
</dbReference>
<dbReference type="PANTHER" id="PTHR46797">
    <property type="entry name" value="HTH-TYPE TRANSCRIPTIONAL REGULATOR"/>
    <property type="match status" value="1"/>
</dbReference>
<dbReference type="InterPro" id="IPR014710">
    <property type="entry name" value="RmlC-like_jellyroll"/>
</dbReference>
<dbReference type="OrthoDB" id="34624at2"/>
<gene>
    <name evidence="3" type="ORF">ADA01nite_23780</name>
</gene>